<evidence type="ECO:0000256" key="6">
    <source>
        <dbReference type="ARBA" id="ARBA00023125"/>
    </source>
</evidence>
<dbReference type="Pfam" id="PF00072">
    <property type="entry name" value="Response_reg"/>
    <property type="match status" value="1"/>
</dbReference>
<organism evidence="11 12">
    <name type="scientific">Cohnella abietis</name>
    <dbReference type="NCBI Taxonomy" id="2507935"/>
    <lineage>
        <taxon>Bacteria</taxon>
        <taxon>Bacillati</taxon>
        <taxon>Bacillota</taxon>
        <taxon>Bacilli</taxon>
        <taxon>Bacillales</taxon>
        <taxon>Paenibacillaceae</taxon>
        <taxon>Cohnella</taxon>
    </lineage>
</organism>
<dbReference type="InterPro" id="IPR020449">
    <property type="entry name" value="Tscrpt_reg_AraC-type_HTH"/>
</dbReference>
<keyword evidence="6" id="KW-0238">DNA-binding</keyword>
<evidence type="ECO:0000256" key="2">
    <source>
        <dbReference type="ARBA" id="ARBA00022490"/>
    </source>
</evidence>
<dbReference type="PRINTS" id="PR00032">
    <property type="entry name" value="HTHARAC"/>
</dbReference>
<dbReference type="Gene3D" id="1.10.10.60">
    <property type="entry name" value="Homeodomain-like"/>
    <property type="match status" value="2"/>
</dbReference>
<dbReference type="PANTHER" id="PTHR42713:SF3">
    <property type="entry name" value="TRANSCRIPTIONAL REGULATORY PROTEIN HPTR"/>
    <property type="match status" value="1"/>
</dbReference>
<evidence type="ECO:0000256" key="8">
    <source>
        <dbReference type="PROSITE-ProRule" id="PRU00169"/>
    </source>
</evidence>
<evidence type="ECO:0000259" key="10">
    <source>
        <dbReference type="PROSITE" id="PS50110"/>
    </source>
</evidence>
<protein>
    <recommendedName>
        <fullName evidence="13">DNA-binding response regulator</fullName>
    </recommendedName>
</protein>
<keyword evidence="4" id="KW-0902">Two-component regulatory system</keyword>
<dbReference type="GO" id="GO:0000160">
    <property type="term" value="P:phosphorelay signal transduction system"/>
    <property type="evidence" value="ECO:0007669"/>
    <property type="project" value="UniProtKB-KW"/>
</dbReference>
<dbReference type="InterPro" id="IPR001789">
    <property type="entry name" value="Sig_transdc_resp-reg_receiver"/>
</dbReference>
<dbReference type="SMART" id="SM00342">
    <property type="entry name" value="HTH_ARAC"/>
    <property type="match status" value="1"/>
</dbReference>
<gene>
    <name evidence="11" type="ORF">KCTCHS21_09010</name>
</gene>
<evidence type="ECO:0000256" key="5">
    <source>
        <dbReference type="ARBA" id="ARBA00023015"/>
    </source>
</evidence>
<evidence type="ECO:0000256" key="1">
    <source>
        <dbReference type="ARBA" id="ARBA00004496"/>
    </source>
</evidence>
<comment type="subcellular location">
    <subcellularLocation>
        <location evidence="1">Cytoplasm</location>
    </subcellularLocation>
</comment>
<evidence type="ECO:0000313" key="12">
    <source>
        <dbReference type="Proteomes" id="UP000289856"/>
    </source>
</evidence>
<evidence type="ECO:0000313" key="11">
    <source>
        <dbReference type="EMBL" id="BBI31502.1"/>
    </source>
</evidence>
<dbReference type="AlphaFoldDB" id="A0A3T1D081"/>
<evidence type="ECO:0000259" key="9">
    <source>
        <dbReference type="PROSITE" id="PS01124"/>
    </source>
</evidence>
<reference evidence="11 12" key="1">
    <citation type="submission" date="2019-01" db="EMBL/GenBank/DDBJ databases">
        <title>Complete genome sequence of Cohnella hallensis HS21 isolated from Korean fir (Abies koreana) rhizospheric soil.</title>
        <authorList>
            <person name="Jiang L."/>
            <person name="Kang S.W."/>
            <person name="Kim S."/>
            <person name="Jung J."/>
            <person name="Kim C.Y."/>
            <person name="Kim D.H."/>
            <person name="Kim S.W."/>
            <person name="Lee J."/>
        </authorList>
    </citation>
    <scope>NUCLEOTIDE SEQUENCE [LARGE SCALE GENOMIC DNA]</scope>
    <source>
        <strain evidence="11 12">HS21</strain>
    </source>
</reference>
<feature type="modified residue" description="4-aspartylphosphate" evidence="8">
    <location>
        <position position="55"/>
    </location>
</feature>
<dbReference type="PROSITE" id="PS50110">
    <property type="entry name" value="RESPONSE_REGULATORY"/>
    <property type="match status" value="1"/>
</dbReference>
<dbReference type="GO" id="GO:0003700">
    <property type="term" value="F:DNA-binding transcription factor activity"/>
    <property type="evidence" value="ECO:0007669"/>
    <property type="project" value="InterPro"/>
</dbReference>
<dbReference type="SUPFAM" id="SSF46689">
    <property type="entry name" value="Homeodomain-like"/>
    <property type="match status" value="2"/>
</dbReference>
<dbReference type="PROSITE" id="PS01124">
    <property type="entry name" value="HTH_ARAC_FAMILY_2"/>
    <property type="match status" value="1"/>
</dbReference>
<dbReference type="Proteomes" id="UP000289856">
    <property type="component" value="Chromosome"/>
</dbReference>
<keyword evidence="5" id="KW-0805">Transcription regulation</keyword>
<dbReference type="SMART" id="SM00448">
    <property type="entry name" value="REC"/>
    <property type="match status" value="1"/>
</dbReference>
<proteinExistence type="predicted"/>
<evidence type="ECO:0000256" key="4">
    <source>
        <dbReference type="ARBA" id="ARBA00023012"/>
    </source>
</evidence>
<dbReference type="InterPro" id="IPR051552">
    <property type="entry name" value="HptR"/>
</dbReference>
<evidence type="ECO:0008006" key="13">
    <source>
        <dbReference type="Google" id="ProtNLM"/>
    </source>
</evidence>
<dbReference type="InterPro" id="IPR011006">
    <property type="entry name" value="CheY-like_superfamily"/>
</dbReference>
<feature type="domain" description="HTH araC/xylS-type" evidence="9">
    <location>
        <begin position="419"/>
        <end position="517"/>
    </location>
</feature>
<keyword evidence="7" id="KW-0804">Transcription</keyword>
<keyword evidence="2" id="KW-0963">Cytoplasm</keyword>
<name>A0A3T1D081_9BACL</name>
<dbReference type="GO" id="GO:0005737">
    <property type="term" value="C:cytoplasm"/>
    <property type="evidence" value="ECO:0007669"/>
    <property type="project" value="UniProtKB-SubCell"/>
</dbReference>
<dbReference type="RefSeq" id="WP_130605351.1">
    <property type="nucleotide sequence ID" value="NZ_AP019400.1"/>
</dbReference>
<dbReference type="KEGG" id="cohn:KCTCHS21_09010"/>
<sequence length="537" mass="61356">MYRLLIVEDEDIIRAGIRKIIQEMDLSIECILEAASGKEALEIAKQQNVEIIVTDIKMDNGDGLALIRNLAEAQLQSKSIILSGYGQFSYAQQAISLGVNEYLLKPIKKKKLYDALSKLINQLDSELKAAKSLPAEETSNLRQQRALLEMAQGKHAVSEIPSLLSSVDLLISSRYLATASIYAGNSTVDISNLINQITQMSHPAMTIYAACESESRYILLLLGTDDSTMVSNRQIHSILASLLTECGVEDRQALRVGISDYFEALELLPRSIEQSAYALDFRLLRPGSRHFYYRETVPLGRTSVAPNVFLQTIRNALHEGNLRVLPDALNSWFRFIQEQQEVTPSFVVDTIYNLLVYSEFISDEEQDWNSRTHSDLTRMYRNSTTLDAFNDFVKQRFTFTHTPKGPAARKVPYDSNAISFIIKYMEMHHDQDITLRSAADQIFMNPSYFSTLFKKKTGINFIHYLQKLRIEKSKELLQNPQYKIYEVATKIGFSDEKYFFKVFKNITGITPNEYRDKRDFIATRYTPSTLPKKETRD</sequence>
<dbReference type="PANTHER" id="PTHR42713">
    <property type="entry name" value="HISTIDINE KINASE-RELATED"/>
    <property type="match status" value="1"/>
</dbReference>
<evidence type="ECO:0000256" key="7">
    <source>
        <dbReference type="ARBA" id="ARBA00023163"/>
    </source>
</evidence>
<dbReference type="EMBL" id="AP019400">
    <property type="protein sequence ID" value="BBI31502.1"/>
    <property type="molecule type" value="Genomic_DNA"/>
</dbReference>
<keyword evidence="3 8" id="KW-0597">Phosphoprotein</keyword>
<dbReference type="Gene3D" id="3.40.50.2300">
    <property type="match status" value="1"/>
</dbReference>
<keyword evidence="12" id="KW-1185">Reference proteome</keyword>
<dbReference type="SUPFAM" id="SSF52172">
    <property type="entry name" value="CheY-like"/>
    <property type="match status" value="1"/>
</dbReference>
<feature type="domain" description="Response regulatory" evidence="10">
    <location>
        <begin position="3"/>
        <end position="120"/>
    </location>
</feature>
<dbReference type="InterPro" id="IPR018062">
    <property type="entry name" value="HTH_AraC-typ_CS"/>
</dbReference>
<evidence type="ECO:0000256" key="3">
    <source>
        <dbReference type="ARBA" id="ARBA00022553"/>
    </source>
</evidence>
<accession>A0A3T1D081</accession>
<dbReference type="CDD" id="cd17536">
    <property type="entry name" value="REC_YesN-like"/>
    <property type="match status" value="1"/>
</dbReference>
<dbReference type="PROSITE" id="PS00041">
    <property type="entry name" value="HTH_ARAC_FAMILY_1"/>
    <property type="match status" value="1"/>
</dbReference>
<dbReference type="GO" id="GO:0043565">
    <property type="term" value="F:sequence-specific DNA binding"/>
    <property type="evidence" value="ECO:0007669"/>
    <property type="project" value="InterPro"/>
</dbReference>
<dbReference type="OrthoDB" id="247151at2"/>
<dbReference type="InterPro" id="IPR018060">
    <property type="entry name" value="HTH_AraC"/>
</dbReference>
<dbReference type="Pfam" id="PF12833">
    <property type="entry name" value="HTH_18"/>
    <property type="match status" value="1"/>
</dbReference>
<dbReference type="InterPro" id="IPR009057">
    <property type="entry name" value="Homeodomain-like_sf"/>
</dbReference>